<dbReference type="InterPro" id="IPR041492">
    <property type="entry name" value="HAD_2"/>
</dbReference>
<evidence type="ECO:0000256" key="4">
    <source>
        <dbReference type="ARBA" id="ARBA00013078"/>
    </source>
</evidence>
<organism evidence="5 6">
    <name type="scientific">Horticoccus luteus</name>
    <dbReference type="NCBI Taxonomy" id="2862869"/>
    <lineage>
        <taxon>Bacteria</taxon>
        <taxon>Pseudomonadati</taxon>
        <taxon>Verrucomicrobiota</taxon>
        <taxon>Opitutia</taxon>
        <taxon>Opitutales</taxon>
        <taxon>Opitutaceae</taxon>
        <taxon>Horticoccus</taxon>
    </lineage>
</organism>
<evidence type="ECO:0000256" key="2">
    <source>
        <dbReference type="ARBA" id="ARBA00004818"/>
    </source>
</evidence>
<dbReference type="PRINTS" id="PR00413">
    <property type="entry name" value="HADHALOGNASE"/>
</dbReference>
<comment type="pathway">
    <text evidence="2">Organic acid metabolism; glycolate biosynthesis; glycolate from 2-phosphoglycolate: step 1/1.</text>
</comment>
<dbReference type="SFLD" id="SFLDS00003">
    <property type="entry name" value="Haloacid_Dehalogenase"/>
    <property type="match status" value="1"/>
</dbReference>
<evidence type="ECO:0000313" key="6">
    <source>
        <dbReference type="Proteomes" id="UP000825051"/>
    </source>
</evidence>
<dbReference type="InterPro" id="IPR023198">
    <property type="entry name" value="PGP-like_dom2"/>
</dbReference>
<comment type="similarity">
    <text evidence="3">Belongs to the HAD-like hydrolase superfamily. CbbY/CbbZ/Gph/YieH family.</text>
</comment>
<protein>
    <recommendedName>
        <fullName evidence="4">phosphoglycolate phosphatase</fullName>
        <ecNumber evidence="4">3.1.3.18</ecNumber>
    </recommendedName>
</protein>
<keyword evidence="5" id="KW-0378">Hydrolase</keyword>
<dbReference type="InterPro" id="IPR036412">
    <property type="entry name" value="HAD-like_sf"/>
</dbReference>
<evidence type="ECO:0000256" key="3">
    <source>
        <dbReference type="ARBA" id="ARBA00006171"/>
    </source>
</evidence>
<dbReference type="InterPro" id="IPR006439">
    <property type="entry name" value="HAD-SF_hydro_IA"/>
</dbReference>
<dbReference type="Proteomes" id="UP000825051">
    <property type="component" value="Chromosome"/>
</dbReference>
<dbReference type="EMBL" id="CP080507">
    <property type="protein sequence ID" value="QYM79547.1"/>
    <property type="molecule type" value="Genomic_DNA"/>
</dbReference>
<dbReference type="GO" id="GO:0005829">
    <property type="term" value="C:cytosol"/>
    <property type="evidence" value="ECO:0007669"/>
    <property type="project" value="TreeGrafter"/>
</dbReference>
<keyword evidence="6" id="KW-1185">Reference proteome</keyword>
<evidence type="ECO:0000313" key="5">
    <source>
        <dbReference type="EMBL" id="QYM79547.1"/>
    </source>
</evidence>
<dbReference type="GO" id="GO:0008967">
    <property type="term" value="F:phosphoglycolate phosphatase activity"/>
    <property type="evidence" value="ECO:0007669"/>
    <property type="project" value="UniProtKB-EC"/>
</dbReference>
<dbReference type="KEGG" id="ole:K0B96_02710"/>
<comment type="catalytic activity">
    <reaction evidence="1">
        <text>2-phosphoglycolate + H2O = glycolate + phosphate</text>
        <dbReference type="Rhea" id="RHEA:14369"/>
        <dbReference type="ChEBI" id="CHEBI:15377"/>
        <dbReference type="ChEBI" id="CHEBI:29805"/>
        <dbReference type="ChEBI" id="CHEBI:43474"/>
        <dbReference type="ChEBI" id="CHEBI:58033"/>
        <dbReference type="EC" id="3.1.3.18"/>
    </reaction>
</comment>
<dbReference type="InterPro" id="IPR050155">
    <property type="entry name" value="HAD-like_hydrolase_sf"/>
</dbReference>
<dbReference type="AlphaFoldDB" id="A0A8F9TXV8"/>
<name>A0A8F9TXV8_9BACT</name>
<evidence type="ECO:0000256" key="1">
    <source>
        <dbReference type="ARBA" id="ARBA00000830"/>
    </source>
</evidence>
<dbReference type="RefSeq" id="WP_220163561.1">
    <property type="nucleotide sequence ID" value="NZ_CP080507.1"/>
</dbReference>
<dbReference type="Gene3D" id="1.10.150.240">
    <property type="entry name" value="Putative phosphatase, domain 2"/>
    <property type="match status" value="1"/>
</dbReference>
<dbReference type="PANTHER" id="PTHR43434">
    <property type="entry name" value="PHOSPHOGLYCOLATE PHOSPHATASE"/>
    <property type="match status" value="1"/>
</dbReference>
<dbReference type="SFLD" id="SFLDG01129">
    <property type="entry name" value="C1.5:_HAD__Beta-PGM__Phosphata"/>
    <property type="match status" value="1"/>
</dbReference>
<dbReference type="InterPro" id="IPR023214">
    <property type="entry name" value="HAD_sf"/>
</dbReference>
<sequence length="224" mass="23381">MSAPLPFHTFLFDLDGTLLDQFDAIHQAYAHTLPQLGLPAPTPAQVRAAVGGGVRNAMLKFVAPNRIDEALAIYMPYWNATMLAGAHLFPGARELLADLHARGAKLAVLTNKAGHSSREICTHLDLDPLLDGVFGADDTPWLKPDPALVTHVLARLERPAAGTVLVGDSIFDVAAAANAGLACWCVTTGTHTAAQLHAAGPARVFPDLPALHAALGAGPASSIT</sequence>
<accession>A0A8F9TXV8</accession>
<dbReference type="GO" id="GO:0006281">
    <property type="term" value="P:DNA repair"/>
    <property type="evidence" value="ECO:0007669"/>
    <property type="project" value="TreeGrafter"/>
</dbReference>
<dbReference type="SUPFAM" id="SSF56784">
    <property type="entry name" value="HAD-like"/>
    <property type="match status" value="1"/>
</dbReference>
<dbReference type="PANTHER" id="PTHR43434:SF1">
    <property type="entry name" value="PHOSPHOGLYCOLATE PHOSPHATASE"/>
    <property type="match status" value="1"/>
</dbReference>
<dbReference type="SFLD" id="SFLDG01135">
    <property type="entry name" value="C1.5.6:_HAD__Beta-PGM__Phospha"/>
    <property type="match status" value="1"/>
</dbReference>
<proteinExistence type="inferred from homology"/>
<gene>
    <name evidence="5" type="ORF">K0B96_02710</name>
</gene>
<dbReference type="Pfam" id="PF13419">
    <property type="entry name" value="HAD_2"/>
    <property type="match status" value="1"/>
</dbReference>
<dbReference type="EC" id="3.1.3.18" evidence="4"/>
<reference evidence="5" key="1">
    <citation type="submission" date="2021-08" db="EMBL/GenBank/DDBJ databases">
        <title>Genome of a novel bacterium of the phylum Verrucomicrobia, Oleiharenicola sp. KSB-15.</title>
        <authorList>
            <person name="Chung J.-H."/>
            <person name="Ahn J.-H."/>
            <person name="Yoon Y."/>
            <person name="Kim D.-Y."/>
            <person name="An S.-H."/>
            <person name="Park I."/>
            <person name="Yeon J."/>
        </authorList>
    </citation>
    <scope>NUCLEOTIDE SEQUENCE</scope>
    <source>
        <strain evidence="5">KSB-15</strain>
    </source>
</reference>
<dbReference type="Gene3D" id="3.40.50.1000">
    <property type="entry name" value="HAD superfamily/HAD-like"/>
    <property type="match status" value="1"/>
</dbReference>